<organism evidence="1 2">
    <name type="scientific">Geochorda subterranea</name>
    <dbReference type="NCBI Taxonomy" id="3109564"/>
    <lineage>
        <taxon>Bacteria</taxon>
        <taxon>Bacillati</taxon>
        <taxon>Bacillota</taxon>
        <taxon>Limnochordia</taxon>
        <taxon>Limnochordales</taxon>
        <taxon>Geochordaceae</taxon>
        <taxon>Geochorda</taxon>
    </lineage>
</organism>
<dbReference type="Proteomes" id="UP001333102">
    <property type="component" value="Chromosome"/>
</dbReference>
<gene>
    <name evidence="1" type="ORF">VLY81_05775</name>
</gene>
<evidence type="ECO:0000313" key="2">
    <source>
        <dbReference type="Proteomes" id="UP001333102"/>
    </source>
</evidence>
<name>A0ABZ1BSS2_9FIRM</name>
<evidence type="ECO:0000313" key="1">
    <source>
        <dbReference type="EMBL" id="WRP15668.1"/>
    </source>
</evidence>
<accession>A0ABZ1BSS2</accession>
<dbReference type="EMBL" id="CP141614">
    <property type="protein sequence ID" value="WRP15668.1"/>
    <property type="molecule type" value="Genomic_DNA"/>
</dbReference>
<dbReference type="RefSeq" id="WP_324670074.1">
    <property type="nucleotide sequence ID" value="NZ_CP141614.1"/>
</dbReference>
<protein>
    <recommendedName>
        <fullName evidence="3">Spore coat protein</fullName>
    </recommendedName>
</protein>
<reference evidence="2" key="1">
    <citation type="submission" date="2023-12" db="EMBL/GenBank/DDBJ databases">
        <title>Novel isolates from deep terrestrial aquifers shed light on the physiology and ecology of the class Limnochordia.</title>
        <authorList>
            <person name="Karnachuk O.V."/>
            <person name="Lukina A.P."/>
            <person name="Avakyan M.R."/>
            <person name="Kadnikov V."/>
            <person name="Begmatov S."/>
            <person name="Beletsky A.V."/>
            <person name="Mardanov A.V."/>
            <person name="Ravin N.V."/>
        </authorList>
    </citation>
    <scope>NUCLEOTIDE SEQUENCE [LARGE SCALE GENOMIC DNA]</scope>
    <source>
        <strain evidence="2">LN</strain>
    </source>
</reference>
<evidence type="ECO:0008006" key="3">
    <source>
        <dbReference type="Google" id="ProtNLM"/>
    </source>
</evidence>
<keyword evidence="2" id="KW-1185">Reference proteome</keyword>
<sequence>MAHLTTLELEDLRHIIGEQKLAVEKLNAYSQACRDPELKQRVEQFARQASDNVQRLMTFLG</sequence>
<proteinExistence type="predicted"/>